<dbReference type="EMBL" id="JAPVEA010000009">
    <property type="protein sequence ID" value="KAJ5432210.1"/>
    <property type="molecule type" value="Genomic_DNA"/>
</dbReference>
<dbReference type="AlphaFoldDB" id="A0AAD6FXE2"/>
<dbReference type="PANTHER" id="PTHR10366:SF562">
    <property type="entry name" value="ALDEHYDE REDUCTASE II (AFU_ORTHOLOGUE AFUA_1G11360)"/>
    <property type="match status" value="1"/>
</dbReference>
<accession>A0AAD6FXE2</accession>
<dbReference type="Pfam" id="PF01370">
    <property type="entry name" value="Epimerase"/>
    <property type="match status" value="1"/>
</dbReference>
<evidence type="ECO:0000256" key="1">
    <source>
        <dbReference type="ARBA" id="ARBA00023002"/>
    </source>
</evidence>
<comment type="caution">
    <text evidence="4">The sequence shown here is derived from an EMBL/GenBank/DDBJ whole genome shotgun (WGS) entry which is preliminary data.</text>
</comment>
<reference evidence="4" key="2">
    <citation type="journal article" date="2023" name="IMA Fungus">
        <title>Comparative genomic study of the Penicillium genus elucidates a diverse pangenome and 15 lateral gene transfer events.</title>
        <authorList>
            <person name="Petersen C."/>
            <person name="Sorensen T."/>
            <person name="Nielsen M.R."/>
            <person name="Sondergaard T.E."/>
            <person name="Sorensen J.L."/>
            <person name="Fitzpatrick D.A."/>
            <person name="Frisvad J.C."/>
            <person name="Nielsen K.L."/>
        </authorList>
    </citation>
    <scope>NUCLEOTIDE SEQUENCE</scope>
    <source>
        <strain evidence="4">IBT 16125</strain>
    </source>
</reference>
<evidence type="ECO:0000313" key="4">
    <source>
        <dbReference type="EMBL" id="KAJ5432210.1"/>
    </source>
</evidence>
<dbReference type="GO" id="GO:0016616">
    <property type="term" value="F:oxidoreductase activity, acting on the CH-OH group of donors, NAD or NADP as acceptor"/>
    <property type="evidence" value="ECO:0007669"/>
    <property type="project" value="TreeGrafter"/>
</dbReference>
<dbReference type="InterPro" id="IPR050425">
    <property type="entry name" value="NAD(P)_dehydrat-like"/>
</dbReference>
<evidence type="ECO:0000259" key="3">
    <source>
        <dbReference type="Pfam" id="PF01370"/>
    </source>
</evidence>
<dbReference type="RefSeq" id="XP_056759502.1">
    <property type="nucleotide sequence ID" value="XM_056914748.1"/>
</dbReference>
<organism evidence="4 5">
    <name type="scientific">Penicillium daleae</name>
    <dbReference type="NCBI Taxonomy" id="63821"/>
    <lineage>
        <taxon>Eukaryota</taxon>
        <taxon>Fungi</taxon>
        <taxon>Dikarya</taxon>
        <taxon>Ascomycota</taxon>
        <taxon>Pezizomycotina</taxon>
        <taxon>Eurotiomycetes</taxon>
        <taxon>Eurotiomycetidae</taxon>
        <taxon>Eurotiales</taxon>
        <taxon>Aspergillaceae</taxon>
        <taxon>Penicillium</taxon>
    </lineage>
</organism>
<dbReference type="SUPFAM" id="SSF51735">
    <property type="entry name" value="NAD(P)-binding Rossmann-fold domains"/>
    <property type="match status" value="1"/>
</dbReference>
<gene>
    <name evidence="4" type="ORF">N7458_011366</name>
</gene>
<reference evidence="4" key="1">
    <citation type="submission" date="2022-12" db="EMBL/GenBank/DDBJ databases">
        <authorList>
            <person name="Petersen C."/>
        </authorList>
    </citation>
    <scope>NUCLEOTIDE SEQUENCE</scope>
    <source>
        <strain evidence="4">IBT 16125</strain>
    </source>
</reference>
<dbReference type="InterPro" id="IPR036291">
    <property type="entry name" value="NAD(P)-bd_dom_sf"/>
</dbReference>
<dbReference type="PANTHER" id="PTHR10366">
    <property type="entry name" value="NAD DEPENDENT EPIMERASE/DEHYDRATASE"/>
    <property type="match status" value="1"/>
</dbReference>
<dbReference type="InterPro" id="IPR001509">
    <property type="entry name" value="Epimerase_deHydtase"/>
</dbReference>
<proteinExistence type="inferred from homology"/>
<dbReference type="GeneID" id="81604991"/>
<comment type="similarity">
    <text evidence="2">Belongs to the NAD(P)-dependent epimerase/dehydratase family. Dihydroflavonol-4-reductase subfamily.</text>
</comment>
<evidence type="ECO:0000313" key="5">
    <source>
        <dbReference type="Proteomes" id="UP001213681"/>
    </source>
</evidence>
<dbReference type="Gene3D" id="3.40.50.720">
    <property type="entry name" value="NAD(P)-binding Rossmann-like Domain"/>
    <property type="match status" value="1"/>
</dbReference>
<feature type="domain" description="NAD-dependent epimerase/dehydratase" evidence="3">
    <location>
        <begin position="15"/>
        <end position="263"/>
    </location>
</feature>
<evidence type="ECO:0000256" key="2">
    <source>
        <dbReference type="ARBA" id="ARBA00023445"/>
    </source>
</evidence>
<keyword evidence="1" id="KW-0560">Oxidoreductase</keyword>
<name>A0AAD6FXE2_9EURO</name>
<sequence>MLSDTLYTLPPGSRILVTGCNGFIGSHVVDQLLMLGYLVRGTVREPKPWLNEFFDQKYGKGKFESFILSNLDSEVDCEKAVEGASGVIHMAADVSMNPDPSVVIPNAVKAMQSILKAASKWHSVKQVVLTSSSTAAYTPSSDGERTTITQDTWNDAAVAAAWDAHAPPHSKGYFVYVASKTETERMAFKWVQEHKPSFTLNTVLPALTFGKILAPGVGGSTQSFVTNMLKGDGSAMTFLPPQWFVNVVDVARLHVAALLSPSVKSERIFAFAASQNWTEVIRILRKLRPENSLIPQEPEGEAQDLKIVEPSKWAEEILKSFYDRPGWVSLEESIAEGICDC</sequence>
<keyword evidence="5" id="KW-1185">Reference proteome</keyword>
<dbReference type="Proteomes" id="UP001213681">
    <property type="component" value="Unassembled WGS sequence"/>
</dbReference>
<protein>
    <submittedName>
        <fullName evidence="4">NAD(P)-binding protein</fullName>
    </submittedName>
</protein>